<evidence type="ECO:0000313" key="7">
    <source>
        <dbReference type="EMBL" id="MBL1076815.1"/>
    </source>
</evidence>
<evidence type="ECO:0000259" key="6">
    <source>
        <dbReference type="Pfam" id="PF00171"/>
    </source>
</evidence>
<evidence type="ECO:0000256" key="5">
    <source>
        <dbReference type="RuleBase" id="RU003345"/>
    </source>
</evidence>
<dbReference type="InterPro" id="IPR016162">
    <property type="entry name" value="Ald_DH_N"/>
</dbReference>
<comment type="similarity">
    <text evidence="1 3 5">Belongs to the aldehyde dehydrogenase family.</text>
</comment>
<dbReference type="PROSITE" id="PS00687">
    <property type="entry name" value="ALDEHYDE_DEHYDR_GLU"/>
    <property type="match status" value="1"/>
</dbReference>
<dbReference type="InterPro" id="IPR016163">
    <property type="entry name" value="Ald_DH_C"/>
</dbReference>
<dbReference type="SUPFAM" id="SSF53720">
    <property type="entry name" value="ALDH-like"/>
    <property type="match status" value="1"/>
</dbReference>
<dbReference type="Proteomes" id="UP000602198">
    <property type="component" value="Unassembled WGS sequence"/>
</dbReference>
<dbReference type="PANTHER" id="PTHR43570">
    <property type="entry name" value="ALDEHYDE DEHYDROGENASE"/>
    <property type="match status" value="1"/>
</dbReference>
<comment type="caution">
    <text evidence="7">The sequence shown here is derived from an EMBL/GenBank/DDBJ whole genome shotgun (WGS) entry which is preliminary data.</text>
</comment>
<dbReference type="Gene3D" id="3.40.605.10">
    <property type="entry name" value="Aldehyde Dehydrogenase, Chain A, domain 1"/>
    <property type="match status" value="1"/>
</dbReference>
<dbReference type="Pfam" id="PF00171">
    <property type="entry name" value="Aldedh"/>
    <property type="match status" value="1"/>
</dbReference>
<gene>
    <name evidence="7" type="ORF">JK358_20675</name>
</gene>
<dbReference type="EMBL" id="JAERRJ010000007">
    <property type="protein sequence ID" value="MBL1076815.1"/>
    <property type="molecule type" value="Genomic_DNA"/>
</dbReference>
<organism evidence="7 8">
    <name type="scientific">Nocardia acididurans</name>
    <dbReference type="NCBI Taxonomy" id="2802282"/>
    <lineage>
        <taxon>Bacteria</taxon>
        <taxon>Bacillati</taxon>
        <taxon>Actinomycetota</taxon>
        <taxon>Actinomycetes</taxon>
        <taxon>Mycobacteriales</taxon>
        <taxon>Nocardiaceae</taxon>
        <taxon>Nocardia</taxon>
    </lineage>
</organism>
<sequence length="489" mass="52423">MSTSSTAQALTLAEILSRQRLSFLADGIPDAAVRRDRLDRLAALLAENVDEIADALHADYGSRPRFWTVAGEVGFCVAQAAYVKSQLSRWMRPRGTGLSRIPGMAQQIRTDPRGVAGIIGPWNFPVMLTMSPAIDALAAGNRVMIRPSSVTAGVTGTLARLAPRYFPVAELAIISPAHGRGSDFSALRFDSLFFTGSPEVGASVARDAAANLVPVTLELGGKNPVVVDRAADPRAAARAVARWRLGHSGQICLSPDYVFVPEDMADAFVEQVLATWRSDLAAGIVDNPEYTAIINDANYSRILGLIDDAVAQGAVKYEAVPEFEKLPDPLTRKIAPTVLTGVTASMAVATTEVFGPVLTVHRYHDLTQAITHIASNELPLTLYWYGPRNDRFDRVVNETRSGSVNVNAFMANLAFNTPFGGVGRSGMGAYHGHAGFLTFSQQRTIAAQPASALSTALMSPKYAGLLNYSVRMSAAALTRYGRRLAPPPQ</sequence>
<feature type="active site" evidence="4">
    <location>
        <position position="218"/>
    </location>
</feature>
<reference evidence="7 8" key="1">
    <citation type="submission" date="2021-01" db="EMBL/GenBank/DDBJ databases">
        <title>WGS of actinomycetes isolated from Thailand.</title>
        <authorList>
            <person name="Thawai C."/>
        </authorList>
    </citation>
    <scope>NUCLEOTIDE SEQUENCE [LARGE SCALE GENOMIC DNA]</scope>
    <source>
        <strain evidence="7 8">LPG 2</strain>
    </source>
</reference>
<dbReference type="PANTHER" id="PTHR43570:SF16">
    <property type="entry name" value="ALDEHYDE DEHYDROGENASE TYPE III, ISOFORM Q"/>
    <property type="match status" value="1"/>
</dbReference>
<dbReference type="InterPro" id="IPR012394">
    <property type="entry name" value="Aldehyde_DH_NAD(P)"/>
</dbReference>
<keyword evidence="2 3" id="KW-0560">Oxidoreductase</keyword>
<evidence type="ECO:0000256" key="2">
    <source>
        <dbReference type="ARBA" id="ARBA00023002"/>
    </source>
</evidence>
<name>A0ABS1M9U5_9NOCA</name>
<proteinExistence type="inferred from homology"/>
<dbReference type="Gene3D" id="3.40.309.10">
    <property type="entry name" value="Aldehyde Dehydrogenase, Chain A, domain 2"/>
    <property type="match status" value="1"/>
</dbReference>
<evidence type="ECO:0000256" key="3">
    <source>
        <dbReference type="PIRNR" id="PIRNR036492"/>
    </source>
</evidence>
<accession>A0ABS1M9U5</accession>
<dbReference type="InterPro" id="IPR029510">
    <property type="entry name" value="Ald_DH_CS_GLU"/>
</dbReference>
<dbReference type="PIRSF" id="PIRSF036492">
    <property type="entry name" value="ALDH"/>
    <property type="match status" value="1"/>
</dbReference>
<evidence type="ECO:0000313" key="8">
    <source>
        <dbReference type="Proteomes" id="UP000602198"/>
    </source>
</evidence>
<feature type="domain" description="Aldehyde dehydrogenase" evidence="6">
    <location>
        <begin position="31"/>
        <end position="445"/>
    </location>
</feature>
<dbReference type="InterPro" id="IPR015590">
    <property type="entry name" value="Aldehyde_DH_dom"/>
</dbReference>
<protein>
    <recommendedName>
        <fullName evidence="3">Aldehyde dehydrogenase</fullName>
    </recommendedName>
</protein>
<dbReference type="RefSeq" id="WP_201949347.1">
    <property type="nucleotide sequence ID" value="NZ_JAERRJ010000007.1"/>
</dbReference>
<evidence type="ECO:0000256" key="4">
    <source>
        <dbReference type="PROSITE-ProRule" id="PRU10007"/>
    </source>
</evidence>
<dbReference type="InterPro" id="IPR016161">
    <property type="entry name" value="Ald_DH/histidinol_DH"/>
</dbReference>
<evidence type="ECO:0000256" key="1">
    <source>
        <dbReference type="ARBA" id="ARBA00009986"/>
    </source>
</evidence>
<keyword evidence="8" id="KW-1185">Reference proteome</keyword>